<evidence type="ECO:0000259" key="5">
    <source>
        <dbReference type="Pfam" id="PF00248"/>
    </source>
</evidence>
<evidence type="ECO:0000256" key="4">
    <source>
        <dbReference type="SAM" id="MobiDB-lite"/>
    </source>
</evidence>
<dbReference type="EMBL" id="BAABIM010000001">
    <property type="protein sequence ID" value="GAA4670560.1"/>
    <property type="molecule type" value="Genomic_DNA"/>
</dbReference>
<comment type="caution">
    <text evidence="6">The sequence shown here is derived from an EMBL/GenBank/DDBJ whole genome shotgun (WGS) entry which is preliminary data.</text>
</comment>
<protein>
    <submittedName>
        <fullName evidence="6">Aldo/keto reductase</fullName>
    </submittedName>
</protein>
<name>A0ABP8VTL4_9ACTN</name>
<accession>A0ABP8VTL4</accession>
<dbReference type="InterPro" id="IPR036812">
    <property type="entry name" value="NAD(P)_OxRdtase_dom_sf"/>
</dbReference>
<dbReference type="PANTHER" id="PTHR43827">
    <property type="entry name" value="2,5-DIKETO-D-GLUCONIC ACID REDUCTASE"/>
    <property type="match status" value="1"/>
</dbReference>
<dbReference type="Proteomes" id="UP001500621">
    <property type="component" value="Unassembled WGS sequence"/>
</dbReference>
<feature type="region of interest" description="Disordered" evidence="4">
    <location>
        <begin position="261"/>
        <end position="281"/>
    </location>
</feature>
<dbReference type="InterPro" id="IPR020471">
    <property type="entry name" value="AKR"/>
</dbReference>
<evidence type="ECO:0000256" key="1">
    <source>
        <dbReference type="ARBA" id="ARBA00007905"/>
    </source>
</evidence>
<gene>
    <name evidence="6" type="ORF">GCM10023226_03920</name>
</gene>
<comment type="similarity">
    <text evidence="1">Belongs to the aldo/keto reductase family.</text>
</comment>
<evidence type="ECO:0000313" key="6">
    <source>
        <dbReference type="EMBL" id="GAA4670560.1"/>
    </source>
</evidence>
<dbReference type="SUPFAM" id="SSF51430">
    <property type="entry name" value="NAD(P)-linked oxidoreductase"/>
    <property type="match status" value="1"/>
</dbReference>
<dbReference type="Gene3D" id="3.20.20.100">
    <property type="entry name" value="NADP-dependent oxidoreductase domain"/>
    <property type="match status" value="1"/>
</dbReference>
<dbReference type="PRINTS" id="PR00069">
    <property type="entry name" value="ALDKETRDTASE"/>
</dbReference>
<evidence type="ECO:0000256" key="3">
    <source>
        <dbReference type="ARBA" id="ARBA00023002"/>
    </source>
</evidence>
<feature type="domain" description="NADP-dependent oxidoreductase" evidence="5">
    <location>
        <begin position="23"/>
        <end position="261"/>
    </location>
</feature>
<dbReference type="PROSITE" id="PS00798">
    <property type="entry name" value="ALDOKETO_REDUCTASE_1"/>
    <property type="match status" value="1"/>
</dbReference>
<evidence type="ECO:0000313" key="7">
    <source>
        <dbReference type="Proteomes" id="UP001500621"/>
    </source>
</evidence>
<dbReference type="InterPro" id="IPR023210">
    <property type="entry name" value="NADP_OxRdtase_dom"/>
</dbReference>
<proteinExistence type="inferred from homology"/>
<evidence type="ECO:0000256" key="2">
    <source>
        <dbReference type="ARBA" id="ARBA00022857"/>
    </source>
</evidence>
<dbReference type="Pfam" id="PF00248">
    <property type="entry name" value="Aldo_ket_red"/>
    <property type="match status" value="1"/>
</dbReference>
<dbReference type="PROSITE" id="PS00062">
    <property type="entry name" value="ALDOKETO_REDUCTASE_2"/>
    <property type="match status" value="1"/>
</dbReference>
<keyword evidence="7" id="KW-1185">Reference proteome</keyword>
<keyword evidence="3" id="KW-0560">Oxidoreductase</keyword>
<reference evidence="7" key="1">
    <citation type="journal article" date="2019" name="Int. J. Syst. Evol. Microbiol.">
        <title>The Global Catalogue of Microorganisms (GCM) 10K type strain sequencing project: providing services to taxonomists for standard genome sequencing and annotation.</title>
        <authorList>
            <consortium name="The Broad Institute Genomics Platform"/>
            <consortium name="The Broad Institute Genome Sequencing Center for Infectious Disease"/>
            <person name="Wu L."/>
            <person name="Ma J."/>
        </authorList>
    </citation>
    <scope>NUCLEOTIDE SEQUENCE [LARGE SCALE GENOMIC DNA]</scope>
    <source>
        <strain evidence="7">JCM 18127</strain>
    </source>
</reference>
<sequence>MTVPTIDLHDKTSIPQLGFGVFQVPPEETAQTVTTALEVGYRHIDTAQMYGNEEGVGQALASAGIARDELYVTTKLNNNNHRPDDVKRSFEESLRKLGLEQVDLFLVHWPLPTQYDGDYVATWRAMAELVEAGGARSVGVSNFQPEHLDRIVAETGVVPVINQIEVHPYFTNEAARAASQRHGVVVEGWSPIAQGKVLDDATIGEIASAHGKTPSQVTLRWHVQRGDVVFPKSMSRERMEENFAIFDFELTDDEVARISGLDRGEDGRTGPNPDTFDYIPD</sequence>
<organism evidence="6 7">
    <name type="scientific">Nocardioides nanhaiensis</name>
    <dbReference type="NCBI Taxonomy" id="1476871"/>
    <lineage>
        <taxon>Bacteria</taxon>
        <taxon>Bacillati</taxon>
        <taxon>Actinomycetota</taxon>
        <taxon>Actinomycetes</taxon>
        <taxon>Propionibacteriales</taxon>
        <taxon>Nocardioidaceae</taxon>
        <taxon>Nocardioides</taxon>
    </lineage>
</organism>
<dbReference type="PIRSF" id="PIRSF000097">
    <property type="entry name" value="AKR"/>
    <property type="match status" value="1"/>
</dbReference>
<dbReference type="InterPro" id="IPR018170">
    <property type="entry name" value="Aldo/ket_reductase_CS"/>
</dbReference>
<dbReference type="PANTHER" id="PTHR43827:SF3">
    <property type="entry name" value="NADP-DEPENDENT OXIDOREDUCTASE DOMAIN-CONTAINING PROTEIN"/>
    <property type="match status" value="1"/>
</dbReference>
<keyword evidence="2" id="KW-0521">NADP</keyword>
<dbReference type="RefSeq" id="WP_345262368.1">
    <property type="nucleotide sequence ID" value="NZ_BAABIM010000001.1"/>
</dbReference>